<accession>A0A926NNJ0</accession>
<sequence>MRYAEWNSLSNDQRKNAHWRHHPRVRLATIFSILFALVFVVFMSRIFQNRRLHVNRKPIDKEAFAIAKAFVKEKVNQPESATFSKDDFQGNVDTAHNLYQISSYVNAQDSRGKFSKSQWQAKLAYTGGDWADKNSWKVLEMVIDNKRVN</sequence>
<reference evidence="2" key="1">
    <citation type="submission" date="2020-09" db="EMBL/GenBank/DDBJ databases">
        <title>Novel species of Mucilaginibacter isolated from a glacier on the Tibetan Plateau.</title>
        <authorList>
            <person name="Liu Q."/>
            <person name="Xin Y.-H."/>
        </authorList>
    </citation>
    <scope>NUCLEOTIDE SEQUENCE</scope>
    <source>
        <strain evidence="2">ZB1P21</strain>
    </source>
</reference>
<name>A0A926NNJ0_9SPHI</name>
<keyword evidence="3" id="KW-1185">Reference proteome</keyword>
<organism evidence="2 3">
    <name type="scientific">Mucilaginibacter glaciei</name>
    <dbReference type="NCBI Taxonomy" id="2772109"/>
    <lineage>
        <taxon>Bacteria</taxon>
        <taxon>Pseudomonadati</taxon>
        <taxon>Bacteroidota</taxon>
        <taxon>Sphingobacteriia</taxon>
        <taxon>Sphingobacteriales</taxon>
        <taxon>Sphingobacteriaceae</taxon>
        <taxon>Mucilaginibacter</taxon>
    </lineage>
</organism>
<gene>
    <name evidence="2" type="ORF">IDJ76_01415</name>
</gene>
<feature type="transmembrane region" description="Helical" evidence="1">
    <location>
        <begin position="27"/>
        <end position="47"/>
    </location>
</feature>
<comment type="caution">
    <text evidence="2">The sequence shown here is derived from an EMBL/GenBank/DDBJ whole genome shotgun (WGS) entry which is preliminary data.</text>
</comment>
<keyword evidence="1" id="KW-0812">Transmembrane</keyword>
<dbReference type="EMBL" id="JACWMX010000001">
    <property type="protein sequence ID" value="MBD1391745.1"/>
    <property type="molecule type" value="Genomic_DNA"/>
</dbReference>
<dbReference type="RefSeq" id="WP_191159978.1">
    <property type="nucleotide sequence ID" value="NZ_JACWMX010000001.1"/>
</dbReference>
<evidence type="ECO:0000256" key="1">
    <source>
        <dbReference type="SAM" id="Phobius"/>
    </source>
</evidence>
<keyword evidence="1" id="KW-1133">Transmembrane helix</keyword>
<keyword evidence="1" id="KW-0472">Membrane</keyword>
<evidence type="ECO:0000313" key="2">
    <source>
        <dbReference type="EMBL" id="MBD1391745.1"/>
    </source>
</evidence>
<dbReference type="AlphaFoldDB" id="A0A926NNJ0"/>
<protein>
    <submittedName>
        <fullName evidence="2">Uncharacterized protein</fullName>
    </submittedName>
</protein>
<proteinExistence type="predicted"/>
<evidence type="ECO:0000313" key="3">
    <source>
        <dbReference type="Proteomes" id="UP000619078"/>
    </source>
</evidence>
<dbReference type="Proteomes" id="UP000619078">
    <property type="component" value="Unassembled WGS sequence"/>
</dbReference>